<proteinExistence type="predicted"/>
<dbReference type="Gene3D" id="3.40.1000.10">
    <property type="entry name" value="Mog1/PsbP, alpha/beta/alpha sandwich"/>
    <property type="match status" value="1"/>
</dbReference>
<reference evidence="2 3" key="1">
    <citation type="submission" date="2015-08" db="EMBL/GenBank/DDBJ databases">
        <title>Investigation of the bacterial diversity of lava forest soil.</title>
        <authorList>
            <person name="Lee J.S."/>
        </authorList>
    </citation>
    <scope>NUCLEOTIDE SEQUENCE [LARGE SCALE GENOMIC DNA]</scope>
    <source>
        <strain evidence="2 3">GJW-30</strain>
    </source>
</reference>
<evidence type="ECO:0000256" key="1">
    <source>
        <dbReference type="SAM" id="SignalP"/>
    </source>
</evidence>
<feature type="signal peptide" evidence="1">
    <location>
        <begin position="1"/>
        <end position="27"/>
    </location>
</feature>
<name>A0A0S3PVE8_9BRAD</name>
<evidence type="ECO:0008006" key="4">
    <source>
        <dbReference type="Google" id="ProtNLM"/>
    </source>
</evidence>
<keyword evidence="1" id="KW-0732">Signal</keyword>
<evidence type="ECO:0000313" key="2">
    <source>
        <dbReference type="EMBL" id="BAT59874.1"/>
    </source>
</evidence>
<feature type="chain" id="PRO_5006615640" description="DUF1795 domain-containing protein" evidence="1">
    <location>
        <begin position="28"/>
        <end position="324"/>
    </location>
</feature>
<sequence length="324" mass="34651">MTLLRRIAACALVFVIAIAPLSSRAFAQQRITIPGTTVTLAAPPSFKLSDQFSGLYDEARKASVLIVEFPPVAYDQISTLFKDLETVKANFARQQVAIESLETIDTPAGKVPFAGGTQAVGGMTFDKWVALYKGEKTVLMTVQAPQSEKLGADNVKAMLQSVALGAAPKISEKIATLPFAINIAEPYRAVDTIGGLGLLLTVGPLDTDPNDTQPNVIVVYQASAPIDFGNLDNASEQLLKHTRGYQAAQITSKSEMPFAGVRGYVVRGTNTNAGGAQRHFVHYLGVSPTNSYIRLVAAGDEKQMNELKPALEKIVASTKLKDAK</sequence>
<organism evidence="2 3">
    <name type="scientific">Variibacter gotjawalensis</name>
    <dbReference type="NCBI Taxonomy" id="1333996"/>
    <lineage>
        <taxon>Bacteria</taxon>
        <taxon>Pseudomonadati</taxon>
        <taxon>Pseudomonadota</taxon>
        <taxon>Alphaproteobacteria</taxon>
        <taxon>Hyphomicrobiales</taxon>
        <taxon>Nitrobacteraceae</taxon>
        <taxon>Variibacter</taxon>
    </lineage>
</organism>
<protein>
    <recommendedName>
        <fullName evidence="4">DUF1795 domain-containing protein</fullName>
    </recommendedName>
</protein>
<dbReference type="KEGG" id="vgo:GJW-30_1_02409"/>
<gene>
    <name evidence="2" type="ORF">GJW-30_1_02409</name>
</gene>
<accession>A0A0S3PVE8</accession>
<keyword evidence="3" id="KW-1185">Reference proteome</keyword>
<dbReference type="Proteomes" id="UP000236884">
    <property type="component" value="Chromosome"/>
</dbReference>
<dbReference type="OrthoDB" id="7926124at2"/>
<dbReference type="EMBL" id="AP014946">
    <property type="protein sequence ID" value="BAT59874.1"/>
    <property type="molecule type" value="Genomic_DNA"/>
</dbReference>
<dbReference type="RefSeq" id="WP_096355613.1">
    <property type="nucleotide sequence ID" value="NZ_AP014946.1"/>
</dbReference>
<dbReference type="AlphaFoldDB" id="A0A0S3PVE8"/>
<evidence type="ECO:0000313" key="3">
    <source>
        <dbReference type="Proteomes" id="UP000236884"/>
    </source>
</evidence>